<proteinExistence type="predicted"/>
<dbReference type="eggNOG" id="ENOG5033BA5">
    <property type="taxonomic scope" value="Bacteria"/>
</dbReference>
<dbReference type="HOGENOM" id="CLU_123782_0_0_11"/>
<organism evidence="2 3">
    <name type="scientific">Microbacterium testaceum (strain StLB037)</name>
    <dbReference type="NCBI Taxonomy" id="979556"/>
    <lineage>
        <taxon>Bacteria</taxon>
        <taxon>Bacillati</taxon>
        <taxon>Actinomycetota</taxon>
        <taxon>Actinomycetes</taxon>
        <taxon>Micrococcales</taxon>
        <taxon>Microbacteriaceae</taxon>
        <taxon>Microbacterium</taxon>
    </lineage>
</organism>
<dbReference type="SMART" id="SM00974">
    <property type="entry name" value="T5orf172"/>
    <property type="match status" value="1"/>
</dbReference>
<reference key="2">
    <citation type="submission" date="2011-02" db="EMBL/GenBank/DDBJ databases">
        <title>Genome sequence of Microbacterium testaceum StLB037.</title>
        <authorList>
            <person name="Morohoshi T."/>
            <person name="Wang W.Z."/>
            <person name="Someya N."/>
            <person name="Ikeda T."/>
        </authorList>
    </citation>
    <scope>NUCLEOTIDE SEQUENCE</scope>
    <source>
        <strain>StLB037</strain>
    </source>
</reference>
<name>E8NGY0_MICTS</name>
<dbReference type="Pfam" id="PF13455">
    <property type="entry name" value="MUG113"/>
    <property type="match status" value="1"/>
</dbReference>
<dbReference type="KEGG" id="mts:MTES_3675"/>
<accession>E8NGY0</accession>
<dbReference type="PROSITE" id="PS51257">
    <property type="entry name" value="PROKAR_LIPOPROTEIN"/>
    <property type="match status" value="1"/>
</dbReference>
<dbReference type="STRING" id="979556.MTES_3675"/>
<evidence type="ECO:0000259" key="1">
    <source>
        <dbReference type="SMART" id="SM00974"/>
    </source>
</evidence>
<dbReference type="AlphaFoldDB" id="E8NGY0"/>
<feature type="domain" description="Bacteriophage T5 Orf172 DNA-binding" evidence="1">
    <location>
        <begin position="105"/>
        <end position="173"/>
    </location>
</feature>
<protein>
    <submittedName>
        <fullName evidence="2">ATPase</fullName>
    </submittedName>
</protein>
<reference evidence="2 3" key="1">
    <citation type="journal article" date="2011" name="J. Bacteriol.">
        <title>Genome sequence of Microbacterium testaceum StLB037, an N-acylhomoserine lactone-degrading bacterium isolated from potato leaves.</title>
        <authorList>
            <person name="Morohoshi T."/>
            <person name="Wang W.-Z."/>
            <person name="Someya N."/>
            <person name="Ikeda T."/>
        </authorList>
    </citation>
    <scope>NUCLEOTIDE SEQUENCE [LARGE SCALE GENOMIC DNA]</scope>
    <source>
        <strain evidence="2 3">StLB037</strain>
    </source>
</reference>
<evidence type="ECO:0000313" key="3">
    <source>
        <dbReference type="Proteomes" id="UP000008975"/>
    </source>
</evidence>
<dbReference type="EMBL" id="AP012052">
    <property type="protein sequence ID" value="BAJ76639.1"/>
    <property type="molecule type" value="Genomic_DNA"/>
</dbReference>
<evidence type="ECO:0000313" key="2">
    <source>
        <dbReference type="EMBL" id="BAJ76639.1"/>
    </source>
</evidence>
<dbReference type="Proteomes" id="UP000008975">
    <property type="component" value="Chromosome"/>
</dbReference>
<sequence>MTRDVGGGVYGVLMASTVCVVSGCVSPVEADAPLALCDWHYSVAADWAGTHDGVTDVLPSPCALCGARLGVRWPSGWLCAVCEWRVGDPVDGELPPPRVDVVYYLRFEDRVKIGTTAQPRQRLQALWHDELLAFERGDRLVERRRHEQFAEERFARTEWFRLSDTLAMHVEALRAGIEDPWQQFARWTSEAIARRVG</sequence>
<dbReference type="InterPro" id="IPR018306">
    <property type="entry name" value="Phage_T5_Orf172_DNA-bd"/>
</dbReference>
<gene>
    <name evidence="2" type="ordered locus">MTES_3675</name>
</gene>